<sequence length="213" mass="25534">MAVTPQYTVPMRSGSGCSEDDIENEPDWVLTHNHRIGFGNRDDRHPAYTHIGDDWHPEDEREFLAQAKKEADELNKKLGEHELINVRHYMEKQEGWRYVLHTTESFLKYQQDWPVNVRRRQQEEEKNKKNQKQNENHENDNQKPQKESEWRRGRGENETHNEAHATDQQCLDDDREGRGKDQEKGLQDKYSPQELSLLRQQLHKDVERERWQG</sequence>
<keyword evidence="3" id="KW-1185">Reference proteome</keyword>
<feature type="compositionally biased region" description="Basic and acidic residues" evidence="1">
    <location>
        <begin position="120"/>
        <end position="165"/>
    </location>
</feature>
<reference evidence="2" key="1">
    <citation type="submission" date="2022-11" db="EMBL/GenBank/DDBJ databases">
        <authorList>
            <person name="Petersen C."/>
        </authorList>
    </citation>
    <scope>NUCLEOTIDE SEQUENCE</scope>
    <source>
        <strain evidence="2">IBT 16849</strain>
    </source>
</reference>
<feature type="region of interest" description="Disordered" evidence="1">
    <location>
        <begin position="119"/>
        <end position="213"/>
    </location>
</feature>
<evidence type="ECO:0000313" key="3">
    <source>
        <dbReference type="Proteomes" id="UP001150879"/>
    </source>
</evidence>
<comment type="caution">
    <text evidence="2">The sequence shown here is derived from an EMBL/GenBank/DDBJ whole genome shotgun (WGS) entry which is preliminary data.</text>
</comment>
<dbReference type="AlphaFoldDB" id="A0A9W9MFF7"/>
<name>A0A9W9MFF7_9EURO</name>
<dbReference type="Proteomes" id="UP001150879">
    <property type="component" value="Unassembled WGS sequence"/>
</dbReference>
<gene>
    <name evidence="2" type="ORF">N7472_005839</name>
</gene>
<feature type="region of interest" description="Disordered" evidence="1">
    <location>
        <begin position="1"/>
        <end position="20"/>
    </location>
</feature>
<dbReference type="EMBL" id="JAPQKP010000003">
    <property type="protein sequence ID" value="KAJ5200635.1"/>
    <property type="molecule type" value="Genomic_DNA"/>
</dbReference>
<feature type="compositionally biased region" description="Basic and acidic residues" evidence="1">
    <location>
        <begin position="175"/>
        <end position="187"/>
    </location>
</feature>
<dbReference type="OrthoDB" id="432685at2759"/>
<evidence type="ECO:0000313" key="2">
    <source>
        <dbReference type="EMBL" id="KAJ5200635.1"/>
    </source>
</evidence>
<proteinExistence type="predicted"/>
<evidence type="ECO:0000256" key="1">
    <source>
        <dbReference type="SAM" id="MobiDB-lite"/>
    </source>
</evidence>
<organism evidence="2 3">
    <name type="scientific">Penicillium cf. griseofulvum</name>
    <dbReference type="NCBI Taxonomy" id="2972120"/>
    <lineage>
        <taxon>Eukaryota</taxon>
        <taxon>Fungi</taxon>
        <taxon>Dikarya</taxon>
        <taxon>Ascomycota</taxon>
        <taxon>Pezizomycotina</taxon>
        <taxon>Eurotiomycetes</taxon>
        <taxon>Eurotiomycetidae</taxon>
        <taxon>Eurotiales</taxon>
        <taxon>Aspergillaceae</taxon>
        <taxon>Penicillium</taxon>
    </lineage>
</organism>
<accession>A0A9W9MFF7</accession>
<reference evidence="2" key="2">
    <citation type="journal article" date="2023" name="IMA Fungus">
        <title>Comparative genomic study of the Penicillium genus elucidates a diverse pangenome and 15 lateral gene transfer events.</title>
        <authorList>
            <person name="Petersen C."/>
            <person name="Sorensen T."/>
            <person name="Nielsen M.R."/>
            <person name="Sondergaard T.E."/>
            <person name="Sorensen J.L."/>
            <person name="Fitzpatrick D.A."/>
            <person name="Frisvad J.C."/>
            <person name="Nielsen K.L."/>
        </authorList>
    </citation>
    <scope>NUCLEOTIDE SEQUENCE</scope>
    <source>
        <strain evidence="2">IBT 16849</strain>
    </source>
</reference>
<feature type="compositionally biased region" description="Basic and acidic residues" evidence="1">
    <location>
        <begin position="202"/>
        <end position="213"/>
    </location>
</feature>
<protein>
    <submittedName>
        <fullName evidence="2">Uncharacterized protein</fullName>
    </submittedName>
</protein>